<organism evidence="2 3">
    <name type="scientific">Colletotrichum gloeosporioides (strain Cg-14)</name>
    <name type="common">Anthracnose fungus</name>
    <name type="synonym">Glomerella cingulata</name>
    <dbReference type="NCBI Taxonomy" id="1237896"/>
    <lineage>
        <taxon>Eukaryota</taxon>
        <taxon>Fungi</taxon>
        <taxon>Dikarya</taxon>
        <taxon>Ascomycota</taxon>
        <taxon>Pezizomycotina</taxon>
        <taxon>Sordariomycetes</taxon>
        <taxon>Hypocreomycetidae</taxon>
        <taxon>Glomerellales</taxon>
        <taxon>Glomerellaceae</taxon>
        <taxon>Colletotrichum</taxon>
        <taxon>Colletotrichum gloeosporioides species complex</taxon>
    </lineage>
</organism>
<feature type="signal peptide" evidence="1">
    <location>
        <begin position="1"/>
        <end position="18"/>
    </location>
</feature>
<evidence type="ECO:0000256" key="1">
    <source>
        <dbReference type="SAM" id="SignalP"/>
    </source>
</evidence>
<dbReference type="EMBL" id="AMYD01001808">
    <property type="protein sequence ID" value="EQB51511.1"/>
    <property type="molecule type" value="Genomic_DNA"/>
</dbReference>
<keyword evidence="1" id="KW-0732">Signal</keyword>
<sequence length="129" mass="14577">MRFSIAIITATLAAVCAADRMVTSRSCSSQLGCSYSGEYFVNSGRNFTFSDRGGCKTRGIPEMAEFCIDYGKSRAHFRFNHQHKRCLKVTARGPGTRSEWSEVRCDWRRDKDVAEEVGETSEYELPTIE</sequence>
<dbReference type="Proteomes" id="UP000015530">
    <property type="component" value="Unassembled WGS sequence"/>
</dbReference>
<name>T0LIX6_COLGC</name>
<dbReference type="OMA" id="ISCHWRE"/>
<evidence type="ECO:0000313" key="2">
    <source>
        <dbReference type="EMBL" id="EQB51511.1"/>
    </source>
</evidence>
<feature type="chain" id="PRO_5004567284" evidence="1">
    <location>
        <begin position="19"/>
        <end position="129"/>
    </location>
</feature>
<dbReference type="AlphaFoldDB" id="T0LIX6"/>
<reference evidence="3" key="1">
    <citation type="journal article" date="2013" name="Mol. Plant Microbe Interact.">
        <title>Global aspects of pacC regulation of pathogenicity genes in Colletotrichum gloeosporioides as revealed by transcriptome analysis.</title>
        <authorList>
            <person name="Alkan N."/>
            <person name="Meng X."/>
            <person name="Friedlander G."/>
            <person name="Reuveni E."/>
            <person name="Sukno S."/>
            <person name="Sherman A."/>
            <person name="Thon M."/>
            <person name="Fluhr R."/>
            <person name="Prusky D."/>
        </authorList>
    </citation>
    <scope>NUCLEOTIDE SEQUENCE [LARGE SCALE GENOMIC DNA]</scope>
    <source>
        <strain evidence="3">Cg-14</strain>
    </source>
</reference>
<protein>
    <submittedName>
        <fullName evidence="2">Uncharacterized protein</fullName>
    </submittedName>
</protein>
<dbReference type="HOGENOM" id="CLU_152679_0_0_1"/>
<accession>T0LIX6</accession>
<evidence type="ECO:0000313" key="3">
    <source>
        <dbReference type="Proteomes" id="UP000015530"/>
    </source>
</evidence>
<proteinExistence type="predicted"/>
<comment type="caution">
    <text evidence="2">The sequence shown here is derived from an EMBL/GenBank/DDBJ whole genome shotgun (WGS) entry which is preliminary data.</text>
</comment>
<gene>
    <name evidence="2" type="ORF">CGLO_08942</name>
</gene>
<dbReference type="OrthoDB" id="4860686at2759"/>